<evidence type="ECO:0000313" key="2">
    <source>
        <dbReference type="EMBL" id="CAG6790356.1"/>
    </source>
</evidence>
<sequence>MDCSQELREVPVTYIKNNVLLKTNYYYHTLIDISPKDSGSMITSFLLPFLSSCIPSCLHLLPSILLANRSVLKFTRVLTPNSSCTTTRQKCLEKNCSHF</sequence>
<protein>
    <submittedName>
        <fullName evidence="2">Uncharacterized protein</fullName>
    </submittedName>
</protein>
<reference evidence="2" key="1">
    <citation type="submission" date="2021-05" db="EMBL/GenBank/DDBJ databases">
        <authorList>
            <person name="Alioto T."/>
            <person name="Alioto T."/>
            <person name="Gomez Garrido J."/>
        </authorList>
    </citation>
    <scope>NUCLEOTIDE SEQUENCE</scope>
</reference>
<name>A0A8D9BZ96_9HEMI</name>
<evidence type="ECO:0000256" key="1">
    <source>
        <dbReference type="SAM" id="Phobius"/>
    </source>
</evidence>
<keyword evidence="1" id="KW-0812">Transmembrane</keyword>
<feature type="transmembrane region" description="Helical" evidence="1">
    <location>
        <begin position="45"/>
        <end position="67"/>
    </location>
</feature>
<organism evidence="2">
    <name type="scientific">Cacopsylla melanoneura</name>
    <dbReference type="NCBI Taxonomy" id="428564"/>
    <lineage>
        <taxon>Eukaryota</taxon>
        <taxon>Metazoa</taxon>
        <taxon>Ecdysozoa</taxon>
        <taxon>Arthropoda</taxon>
        <taxon>Hexapoda</taxon>
        <taxon>Insecta</taxon>
        <taxon>Pterygota</taxon>
        <taxon>Neoptera</taxon>
        <taxon>Paraneoptera</taxon>
        <taxon>Hemiptera</taxon>
        <taxon>Sternorrhyncha</taxon>
        <taxon>Psylloidea</taxon>
        <taxon>Psyllidae</taxon>
        <taxon>Psyllinae</taxon>
        <taxon>Cacopsylla</taxon>
    </lineage>
</organism>
<keyword evidence="1" id="KW-0472">Membrane</keyword>
<dbReference type="AlphaFoldDB" id="A0A8D9BZ96"/>
<proteinExistence type="predicted"/>
<dbReference type="EMBL" id="HBUF01670215">
    <property type="protein sequence ID" value="CAG6790356.1"/>
    <property type="molecule type" value="Transcribed_RNA"/>
</dbReference>
<accession>A0A8D9BZ96</accession>
<keyword evidence="1" id="KW-1133">Transmembrane helix</keyword>